<evidence type="ECO:0000313" key="2">
    <source>
        <dbReference type="Proteomes" id="UP000704738"/>
    </source>
</evidence>
<organism evidence="1 2">
    <name type="scientific">Pseudomonas hunanensis</name>
    <dbReference type="NCBI Taxonomy" id="1247546"/>
    <lineage>
        <taxon>Bacteria</taxon>
        <taxon>Pseudomonadati</taxon>
        <taxon>Pseudomonadota</taxon>
        <taxon>Gammaproteobacteria</taxon>
        <taxon>Pseudomonadales</taxon>
        <taxon>Pseudomonadaceae</taxon>
        <taxon>Pseudomonas</taxon>
    </lineage>
</organism>
<gene>
    <name evidence="1" type="ORF">DM819_13720</name>
</gene>
<dbReference type="Proteomes" id="UP000704738">
    <property type="component" value="Unassembled WGS sequence"/>
</dbReference>
<name>A0ABD6N228_9PSED</name>
<accession>A0ABD6N228</accession>
<sequence length="78" mass="8165">MGSRGYPVIGLFWSGFRQFAQNSGVLGPLVEAGMPAKRASRCMAPALPVFAGMPARTGMCVNNWISVRAGPPWPGSAA</sequence>
<dbReference type="EMBL" id="QJRE01000111">
    <property type="protein sequence ID" value="NWL46873.1"/>
    <property type="molecule type" value="Genomic_DNA"/>
</dbReference>
<evidence type="ECO:0000313" key="1">
    <source>
        <dbReference type="EMBL" id="NWL46873.1"/>
    </source>
</evidence>
<proteinExistence type="predicted"/>
<protein>
    <submittedName>
        <fullName evidence="1">Uncharacterized protein</fullName>
    </submittedName>
</protein>
<dbReference type="AlphaFoldDB" id="A0ABD6N228"/>
<reference evidence="1 2" key="1">
    <citation type="submission" date="2018-06" db="EMBL/GenBank/DDBJ databases">
        <title>Bacteria isolated from soil of Wuhan.</title>
        <authorList>
            <person name="Xiang W."/>
            <person name="Huang C."/>
        </authorList>
    </citation>
    <scope>NUCLEOTIDE SEQUENCE [LARGE SCALE GENOMIC DNA]</scope>
    <source>
        <strain evidence="2">xwS4</strain>
    </source>
</reference>
<comment type="caution">
    <text evidence="1">The sequence shown here is derived from an EMBL/GenBank/DDBJ whole genome shotgun (WGS) entry which is preliminary data.</text>
</comment>